<evidence type="ECO:0000313" key="2">
    <source>
        <dbReference type="EMBL" id="ESP91305.1"/>
    </source>
</evidence>
<dbReference type="AlphaFoldDB" id="V4HKI0"/>
<dbReference type="RefSeq" id="WP_023401204.1">
    <property type="nucleotide sequence ID" value="NZ_AUSV01000117.1"/>
</dbReference>
<dbReference type="InterPro" id="IPR051531">
    <property type="entry name" value="N-acetyltransferase"/>
</dbReference>
<evidence type="ECO:0000259" key="1">
    <source>
        <dbReference type="PROSITE" id="PS51186"/>
    </source>
</evidence>
<name>V4HKI0_PSEL2</name>
<dbReference type="PANTHER" id="PTHR43792">
    <property type="entry name" value="GNAT FAMILY, PUTATIVE (AFU_ORTHOLOGUE AFUA_3G00765)-RELATED-RELATED"/>
    <property type="match status" value="1"/>
</dbReference>
<accession>V4HKI0</accession>
<comment type="caution">
    <text evidence="2">The sequence shown here is derived from an EMBL/GenBank/DDBJ whole genome shotgun (WGS) entry which is preliminary data.</text>
</comment>
<dbReference type="EMBL" id="AUSV01000117">
    <property type="protein sequence ID" value="ESP91305.1"/>
    <property type="molecule type" value="Genomic_DNA"/>
</dbReference>
<proteinExistence type="predicted"/>
<protein>
    <submittedName>
        <fullName evidence="2">Acetyltransferase</fullName>
    </submittedName>
</protein>
<dbReference type="Pfam" id="PF13302">
    <property type="entry name" value="Acetyltransf_3"/>
    <property type="match status" value="1"/>
</dbReference>
<dbReference type="GO" id="GO:0016747">
    <property type="term" value="F:acyltransferase activity, transferring groups other than amino-acyl groups"/>
    <property type="evidence" value="ECO:0007669"/>
    <property type="project" value="InterPro"/>
</dbReference>
<organism evidence="2 3">
    <name type="scientific">Pseudoalteromonas luteoviolacea (strain 2ta16)</name>
    <dbReference type="NCBI Taxonomy" id="1353533"/>
    <lineage>
        <taxon>Bacteria</taxon>
        <taxon>Pseudomonadati</taxon>
        <taxon>Pseudomonadota</taxon>
        <taxon>Gammaproteobacteria</taxon>
        <taxon>Alteromonadales</taxon>
        <taxon>Pseudoalteromonadaceae</taxon>
        <taxon>Pseudoalteromonas</taxon>
    </lineage>
</organism>
<evidence type="ECO:0000313" key="3">
    <source>
        <dbReference type="Proteomes" id="UP000017820"/>
    </source>
</evidence>
<reference evidence="2 3" key="1">
    <citation type="submission" date="2013-07" db="EMBL/GenBank/DDBJ databases">
        <title>Draft genome sequence of Pseudoalteromonas luteoviolacea 2ta16.</title>
        <authorList>
            <person name="Allen E.E."/>
            <person name="Azam F."/>
            <person name="Podell S."/>
        </authorList>
    </citation>
    <scope>NUCLEOTIDE SEQUENCE [LARGE SCALE GENOMIC DNA]</scope>
    <source>
        <strain evidence="2 3">2ta16</strain>
    </source>
</reference>
<sequence length="191" mass="20892">MVVAMSPLALHSGFGLHTSACDVELQQSWPFCLTPIYSEDAEAALCKVSEQTCHNLGIDALGDIRCARRFVLGCGSQHQCRYAIRHKAAGLIGGLAFGRLSYIGSADIAELSYWLTESFRGRGVMTWALKQLFMEMAQQGINKVVANVYVENVKSQTLLCRLGFHQAHSVDTAIRSYHLALNERLGSKGAA</sequence>
<feature type="domain" description="N-acetyltransferase" evidence="1">
    <location>
        <begin position="35"/>
        <end position="186"/>
    </location>
</feature>
<keyword evidence="2" id="KW-0808">Transferase</keyword>
<gene>
    <name evidence="2" type="ORF">PL2TA16_00853</name>
</gene>
<dbReference type="PROSITE" id="PS51186">
    <property type="entry name" value="GNAT"/>
    <property type="match status" value="1"/>
</dbReference>
<dbReference type="InterPro" id="IPR016181">
    <property type="entry name" value="Acyl_CoA_acyltransferase"/>
</dbReference>
<dbReference type="Gene3D" id="3.40.630.30">
    <property type="match status" value="1"/>
</dbReference>
<dbReference type="SUPFAM" id="SSF55729">
    <property type="entry name" value="Acyl-CoA N-acyltransferases (Nat)"/>
    <property type="match status" value="1"/>
</dbReference>
<dbReference type="InterPro" id="IPR000182">
    <property type="entry name" value="GNAT_dom"/>
</dbReference>
<dbReference type="PATRIC" id="fig|1353533.3.peg.4359"/>
<dbReference type="Proteomes" id="UP000017820">
    <property type="component" value="Unassembled WGS sequence"/>
</dbReference>